<dbReference type="PANTHER" id="PTHR35596">
    <property type="entry name" value="DUF2263 DOMAIN-CONTAINING PROTEIN"/>
    <property type="match status" value="1"/>
</dbReference>
<dbReference type="AlphaFoldDB" id="A0A6U7C9M9"/>
<accession>A0A6U7C9M9</accession>
<evidence type="ECO:0000313" key="3">
    <source>
        <dbReference type="EMBL" id="CAD9402921.1"/>
    </source>
</evidence>
<dbReference type="Pfam" id="PF10021">
    <property type="entry name" value="PARG_cat_microb"/>
    <property type="match status" value="1"/>
</dbReference>
<organism evidence="3">
    <name type="scientific">Haptolina brevifila</name>
    <dbReference type="NCBI Taxonomy" id="156173"/>
    <lineage>
        <taxon>Eukaryota</taxon>
        <taxon>Haptista</taxon>
        <taxon>Haptophyta</taxon>
        <taxon>Prymnesiophyceae</taxon>
        <taxon>Prymnesiales</taxon>
        <taxon>Prymnesiaceae</taxon>
        <taxon>Haptolina</taxon>
    </lineage>
</organism>
<dbReference type="InterPro" id="IPR019261">
    <property type="entry name" value="PARG_cat_microbial"/>
</dbReference>
<feature type="domain" description="Microbial-type PARG catalytic" evidence="1">
    <location>
        <begin position="51"/>
        <end position="145"/>
    </location>
</feature>
<reference evidence="3" key="1">
    <citation type="submission" date="2021-01" db="EMBL/GenBank/DDBJ databases">
        <authorList>
            <person name="Corre E."/>
            <person name="Pelletier E."/>
            <person name="Niang G."/>
            <person name="Scheremetjew M."/>
            <person name="Finn R."/>
            <person name="Kale V."/>
            <person name="Holt S."/>
            <person name="Cochrane G."/>
            <person name="Meng A."/>
            <person name="Brown T."/>
            <person name="Cohen L."/>
        </authorList>
    </citation>
    <scope>NUCLEOTIDE SEQUENCE</scope>
    <source>
        <strain evidence="3">UTEX LB 985</strain>
    </source>
</reference>
<evidence type="ECO:0000259" key="1">
    <source>
        <dbReference type="Pfam" id="PF10021"/>
    </source>
</evidence>
<dbReference type="EMBL" id="HBGU01005739">
    <property type="protein sequence ID" value="CAD9402921.1"/>
    <property type="molecule type" value="Transcribed_RNA"/>
</dbReference>
<sequence length="302" mass="33027">MVATRSQTAAPKLLAANFGRVLPSAGGYFGGDAESIRTNVLLTTLSRLEDASSDSRYHQLAQANLQRWAAAAAPTPDTAGRCKVVVLPGDWGDVTLAMTKQYGKTFASLNMANAWCPGGGYVEGMVAQEENMFRRTDCHFSIERAHMGKDGLYLPSHTKELNAEAGTVYLDTARPRVCIRGPEDRKKSDLGYPWLADEEIFPFYELRAAAKDLRDGSSYDHADTLRRIHAQLETLRAAGVRHAVLSAFGCGAFCNPAHHVAEAYKEALSSRADQFDVIAFAIFHAGYGPDNHTPFAHTFANW</sequence>
<dbReference type="PANTHER" id="PTHR35596:SF1">
    <property type="entry name" value="MICROBIAL-TYPE PARG CATALYTIC DOMAIN-CONTAINING PROTEIN"/>
    <property type="match status" value="1"/>
</dbReference>
<proteinExistence type="predicted"/>
<name>A0A6U7C9M9_9EUKA</name>
<dbReference type="Gene3D" id="3.40.220.10">
    <property type="entry name" value="Leucine Aminopeptidase, subunit E, domain 1"/>
    <property type="match status" value="1"/>
</dbReference>
<dbReference type="EMBL" id="HBGU01005738">
    <property type="protein sequence ID" value="CAD9402918.1"/>
    <property type="molecule type" value="Transcribed_RNA"/>
</dbReference>
<gene>
    <name evidence="2" type="ORF">CBRE1094_LOCUS3111</name>
    <name evidence="3" type="ORF">CBRE1094_LOCUS3112</name>
</gene>
<dbReference type="InterPro" id="IPR043472">
    <property type="entry name" value="Macro_dom-like"/>
</dbReference>
<protein>
    <recommendedName>
        <fullName evidence="1">Microbial-type PARG catalytic domain-containing protein</fullName>
    </recommendedName>
</protein>
<evidence type="ECO:0000313" key="2">
    <source>
        <dbReference type="EMBL" id="CAD9402918.1"/>
    </source>
</evidence>